<keyword evidence="9" id="KW-0594">Phospholipid biosynthesis</keyword>
<evidence type="ECO:0000256" key="10">
    <source>
        <dbReference type="ARBA" id="ARBA00023264"/>
    </source>
</evidence>
<dbReference type="InterPro" id="IPR043130">
    <property type="entry name" value="CDP-OH_PTrfase_TM_dom"/>
</dbReference>
<keyword evidence="5 13" id="KW-0812">Transmembrane</keyword>
<dbReference type="EMBL" id="VBPA01000134">
    <property type="protein sequence ID" value="TMQ71298.1"/>
    <property type="molecule type" value="Genomic_DNA"/>
</dbReference>
<comment type="caution">
    <text evidence="14">The sequence shown here is derived from an EMBL/GenBank/DDBJ whole genome shotgun (WGS) entry which is preliminary data.</text>
</comment>
<evidence type="ECO:0000256" key="11">
    <source>
        <dbReference type="RuleBase" id="RU003750"/>
    </source>
</evidence>
<feature type="compositionally biased region" description="Basic residues" evidence="12">
    <location>
        <begin position="67"/>
        <end position="79"/>
    </location>
</feature>
<accession>A0A538U5Y3</accession>
<feature type="transmembrane region" description="Helical" evidence="13">
    <location>
        <begin position="273"/>
        <end position="292"/>
    </location>
</feature>
<evidence type="ECO:0000256" key="5">
    <source>
        <dbReference type="ARBA" id="ARBA00022692"/>
    </source>
</evidence>
<dbReference type="PANTHER" id="PTHR14269">
    <property type="entry name" value="CDP-DIACYLGLYCEROL--GLYCEROL-3-PHOSPHATE 3-PHOSPHATIDYLTRANSFERASE-RELATED"/>
    <property type="match status" value="1"/>
</dbReference>
<gene>
    <name evidence="14" type="ORF">E6K80_06050</name>
</gene>
<dbReference type="Gene3D" id="1.20.120.1760">
    <property type="match status" value="1"/>
</dbReference>
<dbReference type="Pfam" id="PF01066">
    <property type="entry name" value="CDP-OH_P_transf"/>
    <property type="match status" value="1"/>
</dbReference>
<evidence type="ECO:0000256" key="9">
    <source>
        <dbReference type="ARBA" id="ARBA00023209"/>
    </source>
</evidence>
<dbReference type="AlphaFoldDB" id="A0A538U5Y3"/>
<dbReference type="PANTHER" id="PTHR14269:SF11">
    <property type="entry name" value="CDP-DIACYLGLYCEROL--GLYCEROL-3-PHOSPHATE 3-PHOSPHATIDYLTRANSFERASE"/>
    <property type="match status" value="1"/>
</dbReference>
<feature type="region of interest" description="Disordered" evidence="12">
    <location>
        <begin position="66"/>
        <end position="90"/>
    </location>
</feature>
<name>A0A538U5Y3_UNCEI</name>
<comment type="subcellular location">
    <subcellularLocation>
        <location evidence="1">Membrane</location>
        <topology evidence="1">Multi-pass membrane protein</topology>
    </subcellularLocation>
</comment>
<sequence length="317" mass="35145">MNPPLEARSQVLHSARGATPFPRGCRARLMGLASGMPAPHGCAGTQSRAGARGRRVAARNFCDARPGTRRTYTRGPRPRRPWEPPSRGLEGRPAALTLRRFNPGSRMFVEEYLQDLRRDRFAPRAFARYFRRVAARARDAMVANPGAVRSVWTVGLVFFAAAFLAAMQIALHYDRHLAYDFFLQTSLWILPAFAFVSLNIEHLRDRDGYPLSALNLPTVLTLLRVVLVPGIALFLLDRHFALALVTFLLAALSDVADGWLARRWKQETKLGTALDPVVDVVFNLALFFALMAAHLMPAWVFAVAALRYGILLVGGAG</sequence>
<evidence type="ECO:0000256" key="7">
    <source>
        <dbReference type="ARBA" id="ARBA00023098"/>
    </source>
</evidence>
<keyword evidence="10" id="KW-1208">Phospholipid metabolism</keyword>
<dbReference type="PROSITE" id="PS00379">
    <property type="entry name" value="CDP_ALCOHOL_P_TRANSF"/>
    <property type="match status" value="1"/>
</dbReference>
<keyword evidence="8 13" id="KW-0472">Membrane</keyword>
<evidence type="ECO:0000313" key="15">
    <source>
        <dbReference type="Proteomes" id="UP000319836"/>
    </source>
</evidence>
<feature type="transmembrane region" description="Helical" evidence="13">
    <location>
        <begin position="212"/>
        <end position="234"/>
    </location>
</feature>
<dbReference type="Proteomes" id="UP000319836">
    <property type="component" value="Unassembled WGS sequence"/>
</dbReference>
<organism evidence="14 15">
    <name type="scientific">Eiseniibacteriota bacterium</name>
    <dbReference type="NCBI Taxonomy" id="2212470"/>
    <lineage>
        <taxon>Bacteria</taxon>
        <taxon>Candidatus Eiseniibacteriota</taxon>
    </lineage>
</organism>
<evidence type="ECO:0000256" key="1">
    <source>
        <dbReference type="ARBA" id="ARBA00004141"/>
    </source>
</evidence>
<dbReference type="GO" id="GO:0016780">
    <property type="term" value="F:phosphotransferase activity, for other substituted phosphate groups"/>
    <property type="evidence" value="ECO:0007669"/>
    <property type="project" value="InterPro"/>
</dbReference>
<reference evidence="14 15" key="1">
    <citation type="journal article" date="2019" name="Nat. Microbiol.">
        <title>Mediterranean grassland soil C-N compound turnover is dependent on rainfall and depth, and is mediated by genomically divergent microorganisms.</title>
        <authorList>
            <person name="Diamond S."/>
            <person name="Andeer P.F."/>
            <person name="Li Z."/>
            <person name="Crits-Christoph A."/>
            <person name="Burstein D."/>
            <person name="Anantharaman K."/>
            <person name="Lane K.R."/>
            <person name="Thomas B.C."/>
            <person name="Pan C."/>
            <person name="Northen T.R."/>
            <person name="Banfield J.F."/>
        </authorList>
    </citation>
    <scope>NUCLEOTIDE SEQUENCE [LARGE SCALE GENOMIC DNA]</scope>
    <source>
        <strain evidence="14">WS_10</strain>
    </source>
</reference>
<evidence type="ECO:0000313" key="14">
    <source>
        <dbReference type="EMBL" id="TMQ71298.1"/>
    </source>
</evidence>
<dbReference type="InterPro" id="IPR050324">
    <property type="entry name" value="CDP-alcohol_PTase-I"/>
</dbReference>
<proteinExistence type="inferred from homology"/>
<evidence type="ECO:0000256" key="13">
    <source>
        <dbReference type="SAM" id="Phobius"/>
    </source>
</evidence>
<evidence type="ECO:0000256" key="8">
    <source>
        <dbReference type="ARBA" id="ARBA00023136"/>
    </source>
</evidence>
<evidence type="ECO:0000256" key="4">
    <source>
        <dbReference type="ARBA" id="ARBA00022679"/>
    </source>
</evidence>
<evidence type="ECO:0000256" key="6">
    <source>
        <dbReference type="ARBA" id="ARBA00022989"/>
    </source>
</evidence>
<feature type="non-terminal residue" evidence="14">
    <location>
        <position position="317"/>
    </location>
</feature>
<dbReference type="InterPro" id="IPR048254">
    <property type="entry name" value="CDP_ALCOHOL_P_TRANSF_CS"/>
</dbReference>
<feature type="transmembrane region" description="Helical" evidence="13">
    <location>
        <begin position="177"/>
        <end position="200"/>
    </location>
</feature>
<keyword evidence="6 13" id="KW-1133">Transmembrane helix</keyword>
<protein>
    <submittedName>
        <fullName evidence="14">CDP-alcohol phosphatidyltransferase family protein</fullName>
    </submittedName>
</protein>
<dbReference type="InterPro" id="IPR000462">
    <property type="entry name" value="CDP-OH_P_trans"/>
</dbReference>
<dbReference type="GO" id="GO:0016020">
    <property type="term" value="C:membrane"/>
    <property type="evidence" value="ECO:0007669"/>
    <property type="project" value="UniProtKB-SubCell"/>
</dbReference>
<comment type="similarity">
    <text evidence="2 11">Belongs to the CDP-alcohol phosphatidyltransferase class-I family.</text>
</comment>
<feature type="transmembrane region" description="Helical" evidence="13">
    <location>
        <begin position="151"/>
        <end position="171"/>
    </location>
</feature>
<feature type="transmembrane region" description="Helical" evidence="13">
    <location>
        <begin position="240"/>
        <end position="261"/>
    </location>
</feature>
<evidence type="ECO:0000256" key="12">
    <source>
        <dbReference type="SAM" id="MobiDB-lite"/>
    </source>
</evidence>
<dbReference type="GO" id="GO:0046474">
    <property type="term" value="P:glycerophospholipid biosynthetic process"/>
    <property type="evidence" value="ECO:0007669"/>
    <property type="project" value="TreeGrafter"/>
</dbReference>
<keyword evidence="7" id="KW-0443">Lipid metabolism</keyword>
<evidence type="ECO:0000256" key="2">
    <source>
        <dbReference type="ARBA" id="ARBA00010441"/>
    </source>
</evidence>
<evidence type="ECO:0000256" key="3">
    <source>
        <dbReference type="ARBA" id="ARBA00022516"/>
    </source>
</evidence>
<keyword evidence="3" id="KW-0444">Lipid biosynthesis</keyword>
<keyword evidence="4 11" id="KW-0808">Transferase</keyword>